<dbReference type="Pfam" id="PF07883">
    <property type="entry name" value="Cupin_2"/>
    <property type="match status" value="1"/>
</dbReference>
<dbReference type="PANTHER" id="PTHR37694">
    <property type="entry name" value="SLR8022 PROTEIN"/>
    <property type="match status" value="1"/>
</dbReference>
<proteinExistence type="predicted"/>
<feature type="domain" description="Cupin type-2" evidence="1">
    <location>
        <begin position="45"/>
        <end position="108"/>
    </location>
</feature>
<dbReference type="PANTHER" id="PTHR37694:SF1">
    <property type="entry name" value="SLR8022 PROTEIN"/>
    <property type="match status" value="1"/>
</dbReference>
<evidence type="ECO:0000313" key="3">
    <source>
        <dbReference type="Proteomes" id="UP000265962"/>
    </source>
</evidence>
<reference evidence="3" key="1">
    <citation type="submission" date="2018-02" db="EMBL/GenBank/DDBJ databases">
        <authorList>
            <person name="Hornung B."/>
        </authorList>
    </citation>
    <scope>NUCLEOTIDE SEQUENCE [LARGE SCALE GENOMIC DNA]</scope>
</reference>
<sequence length="117" mass="12560">MSDDQTTYTENVVSTGVADELPIVPESTTSRILVKNDLLQVTQFTFGAGQMLSEHAAPKGVVVQLLEGEMTFTLSGEPHLLHAGDCLYMAPDVLHSLKAETDCRMTLVLVDVAAAGR</sequence>
<accession>A0A375I3S3</accession>
<dbReference type="CDD" id="cd02230">
    <property type="entry name" value="cupin_HP0902-like"/>
    <property type="match status" value="1"/>
</dbReference>
<dbReference type="EMBL" id="OMOH01000004">
    <property type="protein sequence ID" value="SPF68374.1"/>
    <property type="molecule type" value="Genomic_DNA"/>
</dbReference>
<dbReference type="OrthoDB" id="1121052at2"/>
<evidence type="ECO:0000259" key="1">
    <source>
        <dbReference type="Pfam" id="PF07883"/>
    </source>
</evidence>
<dbReference type="Proteomes" id="UP000265962">
    <property type="component" value="Unassembled WGS sequence"/>
</dbReference>
<protein>
    <submittedName>
        <fullName evidence="2">RmlC-like cupin domain</fullName>
    </submittedName>
</protein>
<gene>
    <name evidence="2" type="ORF">PROPJV5_1369</name>
</gene>
<organism evidence="2 3">
    <name type="scientific">Propionibacterium ruminifibrarum</name>
    <dbReference type="NCBI Taxonomy" id="1962131"/>
    <lineage>
        <taxon>Bacteria</taxon>
        <taxon>Bacillati</taxon>
        <taxon>Actinomycetota</taxon>
        <taxon>Actinomycetes</taxon>
        <taxon>Propionibacteriales</taxon>
        <taxon>Propionibacteriaceae</taxon>
        <taxon>Propionibacterium</taxon>
    </lineage>
</organism>
<dbReference type="InterPro" id="IPR014710">
    <property type="entry name" value="RmlC-like_jellyroll"/>
</dbReference>
<name>A0A375I3S3_9ACTN</name>
<dbReference type="InterPro" id="IPR013096">
    <property type="entry name" value="Cupin_2"/>
</dbReference>
<keyword evidence="3" id="KW-1185">Reference proteome</keyword>
<dbReference type="RefSeq" id="WP_119715530.1">
    <property type="nucleotide sequence ID" value="NZ_OMOH01000004.1"/>
</dbReference>
<dbReference type="SUPFAM" id="SSF51182">
    <property type="entry name" value="RmlC-like cupins"/>
    <property type="match status" value="1"/>
</dbReference>
<dbReference type="InterPro" id="IPR011051">
    <property type="entry name" value="RmlC_Cupin_sf"/>
</dbReference>
<evidence type="ECO:0000313" key="2">
    <source>
        <dbReference type="EMBL" id="SPF68374.1"/>
    </source>
</evidence>
<dbReference type="Gene3D" id="2.60.120.10">
    <property type="entry name" value="Jelly Rolls"/>
    <property type="match status" value="1"/>
</dbReference>
<dbReference type="AlphaFoldDB" id="A0A375I3S3"/>